<dbReference type="InterPro" id="IPR029058">
    <property type="entry name" value="AB_hydrolase_fold"/>
</dbReference>
<proteinExistence type="inferred from homology"/>
<dbReference type="InterPro" id="IPR050300">
    <property type="entry name" value="GDXG_lipolytic_enzyme"/>
</dbReference>
<name>M9RET7_9RHOB</name>
<dbReference type="Pfam" id="PF07859">
    <property type="entry name" value="Abhydrolase_3"/>
    <property type="match status" value="1"/>
</dbReference>
<organism evidence="5 6">
    <name type="scientific">Octadecabacter arcticus 238</name>
    <dbReference type="NCBI Taxonomy" id="391616"/>
    <lineage>
        <taxon>Bacteria</taxon>
        <taxon>Pseudomonadati</taxon>
        <taxon>Pseudomonadota</taxon>
        <taxon>Alphaproteobacteria</taxon>
        <taxon>Rhodobacterales</taxon>
        <taxon>Roseobacteraceae</taxon>
        <taxon>Octadecabacter</taxon>
    </lineage>
</organism>
<reference evidence="5 6" key="1">
    <citation type="journal article" date="2013" name="PLoS ONE">
        <title>Poles Apart: Arctic and Antarctic Octadecabacter strains Share High Genome Plasticity and a New Type of Xanthorhodopsin.</title>
        <authorList>
            <person name="Vollmers J."/>
            <person name="Voget S."/>
            <person name="Dietrich S."/>
            <person name="Gollnow K."/>
            <person name="Smits M."/>
            <person name="Meyer K."/>
            <person name="Brinkhoff T."/>
            <person name="Simon M."/>
            <person name="Daniel R."/>
        </authorList>
    </citation>
    <scope>NUCLEOTIDE SEQUENCE [LARGE SCALE GENOMIC DNA]</scope>
    <source>
        <strain evidence="5 6">238</strain>
    </source>
</reference>
<comment type="similarity">
    <text evidence="1">Belongs to the 'GDXG' lipolytic enzyme family.</text>
</comment>
<evidence type="ECO:0000256" key="1">
    <source>
        <dbReference type="ARBA" id="ARBA00010515"/>
    </source>
</evidence>
<keyword evidence="6" id="KW-1185">Reference proteome</keyword>
<dbReference type="InterPro" id="IPR033140">
    <property type="entry name" value="Lipase_GDXG_put_SER_AS"/>
</dbReference>
<evidence type="ECO:0000259" key="4">
    <source>
        <dbReference type="Pfam" id="PF07859"/>
    </source>
</evidence>
<keyword evidence="2" id="KW-0378">Hydrolase</keyword>
<accession>M9RET7</accession>
<dbReference type="InterPro" id="IPR013094">
    <property type="entry name" value="AB_hydrolase_3"/>
</dbReference>
<feature type="domain" description="Alpha/beta hydrolase fold-3" evidence="4">
    <location>
        <begin position="1"/>
        <end position="157"/>
    </location>
</feature>
<dbReference type="AlphaFoldDB" id="M9RET7"/>
<evidence type="ECO:0000313" key="5">
    <source>
        <dbReference type="EMBL" id="AGI70717.1"/>
    </source>
</evidence>
<dbReference type="Proteomes" id="UP000004688">
    <property type="component" value="Chromosome"/>
</dbReference>
<dbReference type="EMBL" id="CP003742">
    <property type="protein sequence ID" value="AGI70717.1"/>
    <property type="molecule type" value="Genomic_DNA"/>
</dbReference>
<feature type="active site" evidence="3">
    <location>
        <position position="52"/>
    </location>
</feature>
<dbReference type="KEGG" id="oar:OA238_c04710"/>
<sequence length="202" mass="21335">MAKRSNAAVFIADYPKLQEAPFPAAPVAALAAWDHLIASGWAAHQIVIAGDSAGGNLVFGLLATVLARGERPAGVLALSPWTDLTLSGETITTSAKKDPLIPVSRMQEAVDLYMDGGDPAQPLASPLFASYPNPPPILIQVGSDEVLLSDSERIALATGATLDIWPDCPHVWQLFDGRLPEANAAMRKAAAFIHSSFESAKR</sequence>
<dbReference type="GO" id="GO:0004806">
    <property type="term" value="F:triacylglycerol lipase activity"/>
    <property type="evidence" value="ECO:0007669"/>
    <property type="project" value="TreeGrafter"/>
</dbReference>
<dbReference type="Gene3D" id="3.40.50.1820">
    <property type="entry name" value="alpha/beta hydrolase"/>
    <property type="match status" value="1"/>
</dbReference>
<dbReference type="STRING" id="391616.OA238_c04710"/>
<dbReference type="PANTHER" id="PTHR48081:SF30">
    <property type="entry name" value="ACETYL-HYDROLASE LIPR-RELATED"/>
    <property type="match status" value="1"/>
</dbReference>
<dbReference type="PROSITE" id="PS01174">
    <property type="entry name" value="LIPASE_GDXG_SER"/>
    <property type="match status" value="1"/>
</dbReference>
<dbReference type="eggNOG" id="COG0657">
    <property type="taxonomic scope" value="Bacteria"/>
</dbReference>
<protein>
    <submittedName>
        <fullName evidence="5">Putative lipase/esterase</fullName>
    </submittedName>
</protein>
<dbReference type="SUPFAM" id="SSF53474">
    <property type="entry name" value="alpha/beta-Hydrolases"/>
    <property type="match status" value="1"/>
</dbReference>
<dbReference type="HOGENOM" id="CLU_012494_13_1_5"/>
<evidence type="ECO:0000313" key="6">
    <source>
        <dbReference type="Proteomes" id="UP000004688"/>
    </source>
</evidence>
<gene>
    <name evidence="5" type="ORF">OA238_c04710</name>
</gene>
<evidence type="ECO:0000256" key="2">
    <source>
        <dbReference type="ARBA" id="ARBA00022801"/>
    </source>
</evidence>
<evidence type="ECO:0000256" key="3">
    <source>
        <dbReference type="PROSITE-ProRule" id="PRU10038"/>
    </source>
</evidence>
<dbReference type="PANTHER" id="PTHR48081">
    <property type="entry name" value="AB HYDROLASE SUPERFAMILY PROTEIN C4A8.06C"/>
    <property type="match status" value="1"/>
</dbReference>